<dbReference type="PANTHER" id="PTHR43861">
    <property type="entry name" value="TRANS-ACONITATE 2-METHYLTRANSFERASE-RELATED"/>
    <property type="match status" value="1"/>
</dbReference>
<organism evidence="1 2">
    <name type="scientific">Candidatus Roizmanbacteria bacterium RIFCSPLOWO2_02_FULL_36_11</name>
    <dbReference type="NCBI Taxonomy" id="1802071"/>
    <lineage>
        <taxon>Bacteria</taxon>
        <taxon>Candidatus Roizmaniibacteriota</taxon>
    </lineage>
</organism>
<dbReference type="CDD" id="cd02440">
    <property type="entry name" value="AdoMet_MTases"/>
    <property type="match status" value="1"/>
</dbReference>
<dbReference type="InterPro" id="IPR029063">
    <property type="entry name" value="SAM-dependent_MTases_sf"/>
</dbReference>
<gene>
    <name evidence="1" type="ORF">A3H78_02855</name>
</gene>
<comment type="caution">
    <text evidence="1">The sequence shown here is derived from an EMBL/GenBank/DDBJ whole genome shotgun (WGS) entry which is preliminary data.</text>
</comment>
<dbReference type="Pfam" id="PF13489">
    <property type="entry name" value="Methyltransf_23"/>
    <property type="match status" value="1"/>
</dbReference>
<dbReference type="Proteomes" id="UP000177418">
    <property type="component" value="Unassembled WGS sequence"/>
</dbReference>
<protein>
    <recommendedName>
        <fullName evidence="3">Methyltransferase domain-containing protein</fullName>
    </recommendedName>
</protein>
<accession>A0A1F7JCV1</accession>
<sequence>MKKKYKKLNTNLVDYEKWWLQNENANRLDPGTRLRKKIICNEIKLNNKILDLGCGSGELLIEINKKYSNKELYGADISEKALNILRKRKITKQVYQSNLEQDAKLPGVYDAVICSEVIEHLHNWKNVFLLINSITKKNSKVIITTPSGKINPHQIRLGHIQHFELNEIANILRKYNFKIIKAEKIGWPFMNIKDWLITLFLSGDSTKLNNVTFSKKIVLNIFYILYQLTWTDKGPQIIIIAEKN</sequence>
<dbReference type="Gene3D" id="3.40.50.150">
    <property type="entry name" value="Vaccinia Virus protein VP39"/>
    <property type="match status" value="1"/>
</dbReference>
<dbReference type="SUPFAM" id="SSF53335">
    <property type="entry name" value="S-adenosyl-L-methionine-dependent methyltransferases"/>
    <property type="match status" value="1"/>
</dbReference>
<proteinExistence type="predicted"/>
<reference evidence="1 2" key="1">
    <citation type="journal article" date="2016" name="Nat. Commun.">
        <title>Thousands of microbial genomes shed light on interconnected biogeochemical processes in an aquifer system.</title>
        <authorList>
            <person name="Anantharaman K."/>
            <person name="Brown C.T."/>
            <person name="Hug L.A."/>
            <person name="Sharon I."/>
            <person name="Castelle C.J."/>
            <person name="Probst A.J."/>
            <person name="Thomas B.C."/>
            <person name="Singh A."/>
            <person name="Wilkins M.J."/>
            <person name="Karaoz U."/>
            <person name="Brodie E.L."/>
            <person name="Williams K.H."/>
            <person name="Hubbard S.S."/>
            <person name="Banfield J.F."/>
        </authorList>
    </citation>
    <scope>NUCLEOTIDE SEQUENCE [LARGE SCALE GENOMIC DNA]</scope>
</reference>
<evidence type="ECO:0008006" key="3">
    <source>
        <dbReference type="Google" id="ProtNLM"/>
    </source>
</evidence>
<dbReference type="PANTHER" id="PTHR43861:SF6">
    <property type="entry name" value="METHYLTRANSFERASE TYPE 11"/>
    <property type="match status" value="1"/>
</dbReference>
<dbReference type="AlphaFoldDB" id="A0A1F7JCV1"/>
<evidence type="ECO:0000313" key="1">
    <source>
        <dbReference type="EMBL" id="OGK53450.1"/>
    </source>
</evidence>
<dbReference type="EMBL" id="MGAV01000019">
    <property type="protein sequence ID" value="OGK53450.1"/>
    <property type="molecule type" value="Genomic_DNA"/>
</dbReference>
<evidence type="ECO:0000313" key="2">
    <source>
        <dbReference type="Proteomes" id="UP000177418"/>
    </source>
</evidence>
<name>A0A1F7JCV1_9BACT</name>